<dbReference type="EMBL" id="JBHSIM010000038">
    <property type="protein sequence ID" value="MFC4834185.1"/>
    <property type="molecule type" value="Genomic_DNA"/>
</dbReference>
<keyword evidence="2" id="KW-0472">Membrane</keyword>
<feature type="transmembrane region" description="Helical" evidence="2">
    <location>
        <begin position="77"/>
        <end position="98"/>
    </location>
</feature>
<feature type="compositionally biased region" description="Pro residues" evidence="1">
    <location>
        <begin position="28"/>
        <end position="43"/>
    </location>
</feature>
<accession>A0ABV9RP67</accession>
<evidence type="ECO:0000256" key="1">
    <source>
        <dbReference type="SAM" id="MobiDB-lite"/>
    </source>
</evidence>
<protein>
    <submittedName>
        <fullName evidence="3">Uncharacterized protein</fullName>
    </submittedName>
</protein>
<comment type="caution">
    <text evidence="3">The sequence shown here is derived from an EMBL/GenBank/DDBJ whole genome shotgun (WGS) entry which is preliminary data.</text>
</comment>
<proteinExistence type="predicted"/>
<feature type="compositionally biased region" description="Low complexity" evidence="1">
    <location>
        <begin position="11"/>
        <end position="22"/>
    </location>
</feature>
<keyword evidence="2" id="KW-0812">Transmembrane</keyword>
<keyword evidence="2" id="KW-1133">Transmembrane helix</keyword>
<reference evidence="4" key="1">
    <citation type="journal article" date="2019" name="Int. J. Syst. Evol. Microbiol.">
        <title>The Global Catalogue of Microorganisms (GCM) 10K type strain sequencing project: providing services to taxonomists for standard genome sequencing and annotation.</title>
        <authorList>
            <consortium name="The Broad Institute Genomics Platform"/>
            <consortium name="The Broad Institute Genome Sequencing Center for Infectious Disease"/>
            <person name="Wu L."/>
            <person name="Ma J."/>
        </authorList>
    </citation>
    <scope>NUCLEOTIDE SEQUENCE [LARGE SCALE GENOMIC DNA]</scope>
    <source>
        <strain evidence="4">CCUG 50347</strain>
    </source>
</reference>
<gene>
    <name evidence="3" type="ORF">ACFPEL_17345</name>
</gene>
<evidence type="ECO:0000313" key="3">
    <source>
        <dbReference type="EMBL" id="MFC4834185.1"/>
    </source>
</evidence>
<dbReference type="Proteomes" id="UP001595909">
    <property type="component" value="Unassembled WGS sequence"/>
</dbReference>
<feature type="region of interest" description="Disordered" evidence="1">
    <location>
        <begin position="1"/>
        <end position="71"/>
    </location>
</feature>
<keyword evidence="4" id="KW-1185">Reference proteome</keyword>
<evidence type="ECO:0000256" key="2">
    <source>
        <dbReference type="SAM" id="Phobius"/>
    </source>
</evidence>
<organism evidence="3 4">
    <name type="scientific">Actinomycetospora chibensis</name>
    <dbReference type="NCBI Taxonomy" id="663606"/>
    <lineage>
        <taxon>Bacteria</taxon>
        <taxon>Bacillati</taxon>
        <taxon>Actinomycetota</taxon>
        <taxon>Actinomycetes</taxon>
        <taxon>Pseudonocardiales</taxon>
        <taxon>Pseudonocardiaceae</taxon>
        <taxon>Actinomycetospora</taxon>
    </lineage>
</organism>
<name>A0ABV9RP67_9PSEU</name>
<sequence>MSSSTEQRPHTTGPTPTAEETTVAIPRPTGPWTPPYYAPPAPHPTAHGRPAPSSWSMPPAGPGPIGPGTPTRPGMRWGWVVIAIVAAIAAVMLIGTVASNSRTMTVTGTVTVYGMSGYVSPGSSCTGSAVNGTSVTIYDASGDLVGATSLTGYGIARNTWSTSYYGYSDSCEYSFTMPDVAATGDYFRVKAGSGAGDGVGFSREQIESSGADITLR</sequence>
<dbReference type="RefSeq" id="WP_274191929.1">
    <property type="nucleotide sequence ID" value="NZ_BAABHN010000038.1"/>
</dbReference>
<evidence type="ECO:0000313" key="4">
    <source>
        <dbReference type="Proteomes" id="UP001595909"/>
    </source>
</evidence>